<feature type="region of interest" description="Disordered" evidence="1">
    <location>
        <begin position="560"/>
        <end position="686"/>
    </location>
</feature>
<feature type="compositionally biased region" description="Basic and acidic residues" evidence="1">
    <location>
        <begin position="483"/>
        <end position="493"/>
    </location>
</feature>
<feature type="compositionally biased region" description="Low complexity" evidence="1">
    <location>
        <begin position="600"/>
        <end position="619"/>
    </location>
</feature>
<feature type="region of interest" description="Disordered" evidence="1">
    <location>
        <begin position="950"/>
        <end position="1008"/>
    </location>
</feature>
<keyword evidence="2" id="KW-0812">Transmembrane</keyword>
<feature type="region of interest" description="Disordered" evidence="1">
    <location>
        <begin position="422"/>
        <end position="449"/>
    </location>
</feature>
<evidence type="ECO:0000256" key="2">
    <source>
        <dbReference type="SAM" id="Phobius"/>
    </source>
</evidence>
<organism evidence="3 4">
    <name type="scientific">Microdochium trichocladiopsis</name>
    <dbReference type="NCBI Taxonomy" id="1682393"/>
    <lineage>
        <taxon>Eukaryota</taxon>
        <taxon>Fungi</taxon>
        <taxon>Dikarya</taxon>
        <taxon>Ascomycota</taxon>
        <taxon>Pezizomycotina</taxon>
        <taxon>Sordariomycetes</taxon>
        <taxon>Xylariomycetidae</taxon>
        <taxon>Xylariales</taxon>
        <taxon>Microdochiaceae</taxon>
        <taxon>Microdochium</taxon>
    </lineage>
</organism>
<gene>
    <name evidence="3" type="ORF">B0I36DRAFT_361812</name>
</gene>
<evidence type="ECO:0000256" key="1">
    <source>
        <dbReference type="SAM" id="MobiDB-lite"/>
    </source>
</evidence>
<reference evidence="3" key="1">
    <citation type="journal article" date="2021" name="Nat. Commun.">
        <title>Genetic determinants of endophytism in the Arabidopsis root mycobiome.</title>
        <authorList>
            <person name="Mesny F."/>
            <person name="Miyauchi S."/>
            <person name="Thiergart T."/>
            <person name="Pickel B."/>
            <person name="Atanasova L."/>
            <person name="Karlsson M."/>
            <person name="Huettel B."/>
            <person name="Barry K.W."/>
            <person name="Haridas S."/>
            <person name="Chen C."/>
            <person name="Bauer D."/>
            <person name="Andreopoulos W."/>
            <person name="Pangilinan J."/>
            <person name="LaButti K."/>
            <person name="Riley R."/>
            <person name="Lipzen A."/>
            <person name="Clum A."/>
            <person name="Drula E."/>
            <person name="Henrissat B."/>
            <person name="Kohler A."/>
            <person name="Grigoriev I.V."/>
            <person name="Martin F.M."/>
            <person name="Hacquard S."/>
        </authorList>
    </citation>
    <scope>NUCLEOTIDE SEQUENCE</scope>
    <source>
        <strain evidence="3">MPI-CAGE-CH-0230</strain>
    </source>
</reference>
<feature type="compositionally biased region" description="Low complexity" evidence="1">
    <location>
        <begin position="960"/>
        <end position="974"/>
    </location>
</feature>
<accession>A0A9P8Y8G1</accession>
<feature type="compositionally biased region" description="Basic and acidic residues" evidence="1">
    <location>
        <begin position="1043"/>
        <end position="1070"/>
    </location>
</feature>
<dbReference type="GeneID" id="70188091"/>
<feature type="compositionally biased region" description="Polar residues" evidence="1">
    <location>
        <begin position="1100"/>
        <end position="1113"/>
    </location>
</feature>
<proteinExistence type="predicted"/>
<dbReference type="AlphaFoldDB" id="A0A9P8Y8G1"/>
<feature type="region of interest" description="Disordered" evidence="1">
    <location>
        <begin position="837"/>
        <end position="871"/>
    </location>
</feature>
<feature type="compositionally biased region" description="Basic and acidic residues" evidence="1">
    <location>
        <begin position="315"/>
        <end position="328"/>
    </location>
</feature>
<name>A0A9P8Y8G1_9PEZI</name>
<keyword evidence="2" id="KW-1133">Transmembrane helix</keyword>
<feature type="region of interest" description="Disordered" evidence="1">
    <location>
        <begin position="306"/>
        <end position="331"/>
    </location>
</feature>
<feature type="compositionally biased region" description="Polar residues" evidence="1">
    <location>
        <begin position="1162"/>
        <end position="1173"/>
    </location>
</feature>
<evidence type="ECO:0000313" key="3">
    <source>
        <dbReference type="EMBL" id="KAH7033094.1"/>
    </source>
</evidence>
<dbReference type="RefSeq" id="XP_046013926.1">
    <property type="nucleotide sequence ID" value="XM_046158545.1"/>
</dbReference>
<feature type="region of interest" description="Disordered" evidence="1">
    <location>
        <begin position="1028"/>
        <end position="1070"/>
    </location>
</feature>
<dbReference type="Proteomes" id="UP000756346">
    <property type="component" value="Unassembled WGS sequence"/>
</dbReference>
<comment type="caution">
    <text evidence="3">The sequence shown here is derived from an EMBL/GenBank/DDBJ whole genome shotgun (WGS) entry which is preliminary data.</text>
</comment>
<feature type="region of interest" description="Disordered" evidence="1">
    <location>
        <begin position="67"/>
        <end position="164"/>
    </location>
</feature>
<feature type="compositionally biased region" description="Basic and acidic residues" evidence="1">
    <location>
        <begin position="138"/>
        <end position="157"/>
    </location>
</feature>
<feature type="compositionally biased region" description="Low complexity" evidence="1">
    <location>
        <begin position="884"/>
        <end position="895"/>
    </location>
</feature>
<dbReference type="OrthoDB" id="4760011at2759"/>
<feature type="compositionally biased region" description="Basic and acidic residues" evidence="1">
    <location>
        <begin position="981"/>
        <end position="994"/>
    </location>
</feature>
<keyword evidence="4" id="KW-1185">Reference proteome</keyword>
<feature type="compositionally biased region" description="Low complexity" evidence="1">
    <location>
        <begin position="632"/>
        <end position="645"/>
    </location>
</feature>
<dbReference type="EMBL" id="JAGTJQ010000004">
    <property type="protein sequence ID" value="KAH7033094.1"/>
    <property type="molecule type" value="Genomic_DNA"/>
</dbReference>
<feature type="region of interest" description="Disordered" evidence="1">
    <location>
        <begin position="482"/>
        <end position="519"/>
    </location>
</feature>
<feature type="compositionally biased region" description="Basic and acidic residues" evidence="1">
    <location>
        <begin position="1229"/>
        <end position="1239"/>
    </location>
</feature>
<sequence>MSLLIYRQAAGATDSSSNNTTAAGTLSVGAIAGIAIAGAIVLFIGLAPLLVWLARLQDRHQGRTQDLQVEDLGLRPPTKRATGLSYLEAPPTGESDGSEGPSAEDGGVGSKRSSQQQQKRLRKKTSSNTSETTLFVEGGEKDAASHHRDSGGQRKSDNGSGVGGDVSIISPFLARPYESAIQYEQRVLYDDEKEDDVVANMVRLSNTSQKRSWTGEDQNASGSNRLSALALIKYAGNSDDGYNQYSSNDSRTVATATAESASAHINTTGSRTVRSWFPQTLGKSLSRKLSFGGRSVEEIVGNPRVLNNAGSQRSADGHDEEISVHDTPRSTPVIVHNGADGGDYIHSWQAGTGAANAPPVIPRAPASVIHNPRQRLTLTAEPSHKQQKLLLQQQQQQMQQQQLLLLHQQQQQQQMAQQQQQQQQQQEQQAQSPPKRPARFRQSATDSELTEILRMTAERLEDRSRSERRQLVVNSAADIAGSEDLRNSKEARRSKSPGRVSSNKSSARETMLSSDTTGDNINLIIPAQSANASLAPSPAQNTPLHRRRISHVSFASMISEPDSLVPGDNNRPLSQTEPYLASHQTPLSSPSRYKNLAAEQQQQAQERGSQMQQNSQQRQHGTAVGGSHRPFSLASTESSALSTLYSEDEPGSARASPQNVASRRQRNSRNGVVGIPQGLHRTDSQRKALAEVLRRSRDFDAENANDLSMSPAPLRLRSSTLVDGTPAADGADGNTDYSPSMRDFQMIDTETHTIRSIVDGEGSESNSARYTLSFATMPSHSVQTPRATIEHDDDDPFVSATPQHNARLSQLFSPLPKDGPRPTAMNSASAAIKGRYSGGVLTTPSSTSTKPKRGAETASTMDENSRATSPSKRLTIYLTKATPEAETPTPMPMRTPQRHQQRQMQGLDGSPTLGPLDLTYETPGAYSETRLSSLYDSYHYSDRSEYKSAGARTYGDHNNAQQSTTTLATTPTSTDFSSLREVSRYRRDKMKDLDGDNTDGGGTDSDATIERIVEDVLLPSRAKNYHDEPYKAISSSSATPSGADRRSRDSSFRQSKDLEGDDGTHGEQDTLRRLSTFEGDAKKMNSMRVTQAIAELRRMNSQVSSASGHTASISDAEGIHGSAHGDGDDFDSPTLPQLRGGGFSPGKRGSSILGRRNYLAIGSNTSSNRTSYASAEGPTGSEKGDAARNSSPRRRNNQHRTPAERRAAWRRTMADPSTAGSTSTEPWAVEEKSTDHDQWLSRQALAETLARRSGEI</sequence>
<feature type="region of interest" description="Disordered" evidence="1">
    <location>
        <begin position="1100"/>
        <end position="1240"/>
    </location>
</feature>
<protein>
    <submittedName>
        <fullName evidence="3">Uncharacterized protein</fullName>
    </submittedName>
</protein>
<feature type="region of interest" description="Disordered" evidence="1">
    <location>
        <begin position="884"/>
        <end position="921"/>
    </location>
</feature>
<feature type="transmembrane region" description="Helical" evidence="2">
    <location>
        <begin position="26"/>
        <end position="53"/>
    </location>
</feature>
<evidence type="ECO:0000313" key="4">
    <source>
        <dbReference type="Proteomes" id="UP000756346"/>
    </source>
</evidence>
<feature type="compositionally biased region" description="Polar residues" evidence="1">
    <location>
        <begin position="571"/>
        <end position="592"/>
    </location>
</feature>
<feature type="compositionally biased region" description="Polar residues" evidence="1">
    <location>
        <begin position="857"/>
        <end position="871"/>
    </location>
</feature>
<keyword evidence="2" id="KW-0472">Membrane</keyword>
<feature type="compositionally biased region" description="Low complexity" evidence="1">
    <location>
        <begin position="422"/>
        <end position="431"/>
    </location>
</feature>